<feature type="chain" id="PRO_5043319260" description="Transglycosylase" evidence="1">
    <location>
        <begin position="22"/>
        <end position="112"/>
    </location>
</feature>
<dbReference type="Proteomes" id="UP001141659">
    <property type="component" value="Unassembled WGS sequence"/>
</dbReference>
<evidence type="ECO:0008006" key="4">
    <source>
        <dbReference type="Google" id="ProtNLM"/>
    </source>
</evidence>
<evidence type="ECO:0000256" key="1">
    <source>
        <dbReference type="SAM" id="SignalP"/>
    </source>
</evidence>
<keyword evidence="1" id="KW-0732">Signal</keyword>
<reference evidence="2" key="2">
    <citation type="journal article" date="2022" name="BMC Genomics">
        <title>Comparative genome analysis of mycobacteria focusing on tRNA and non-coding RNA.</title>
        <authorList>
            <person name="Behra P.R.K."/>
            <person name="Pettersson B.M.F."/>
            <person name="Ramesh M."/>
            <person name="Das S."/>
            <person name="Dasgupta S."/>
            <person name="Kirsebom L.A."/>
        </authorList>
    </citation>
    <scope>NUCLEOTIDE SEQUENCE</scope>
    <source>
        <strain evidence="2">DSM 44242</strain>
    </source>
</reference>
<organism evidence="2 3">
    <name type="scientific">Mycolicibacterium porcinum</name>
    <dbReference type="NCBI Taxonomy" id="39693"/>
    <lineage>
        <taxon>Bacteria</taxon>
        <taxon>Bacillati</taxon>
        <taxon>Actinomycetota</taxon>
        <taxon>Actinomycetes</taxon>
        <taxon>Mycobacteriales</taxon>
        <taxon>Mycobacteriaceae</taxon>
        <taxon>Mycolicibacterium</taxon>
    </lineage>
</organism>
<gene>
    <name evidence="2" type="ORF">H5P34_11190</name>
</gene>
<comment type="caution">
    <text evidence="2">The sequence shown here is derived from an EMBL/GenBank/DDBJ whole genome shotgun (WGS) entry which is preliminary data.</text>
</comment>
<feature type="signal peptide" evidence="1">
    <location>
        <begin position="1"/>
        <end position="21"/>
    </location>
</feature>
<reference evidence="2" key="1">
    <citation type="submission" date="2020-07" db="EMBL/GenBank/DDBJ databases">
        <authorList>
            <person name="Pettersson B.M.F."/>
            <person name="Behra P.R.K."/>
            <person name="Ramesh M."/>
            <person name="Das S."/>
            <person name="Dasgupta S."/>
            <person name="Kirsebom L.A."/>
        </authorList>
    </citation>
    <scope>NUCLEOTIDE SEQUENCE</scope>
    <source>
        <strain evidence="2">DSM 44242</strain>
    </source>
</reference>
<evidence type="ECO:0000313" key="3">
    <source>
        <dbReference type="Proteomes" id="UP001141659"/>
    </source>
</evidence>
<proteinExistence type="predicted"/>
<sequence length="112" mass="11596">MHKLVAAALATGALSAGLALAAPASATDCNEVVESINTDPDYTVSSGDKWSCAGAIEANKWTTFPGAITDKWASAPADTADKWANAPADVAKKWNDFPGKLKDKWTGGGDEE</sequence>
<name>A0AAW5T230_9MYCO</name>
<dbReference type="EMBL" id="JACKVC010000012">
    <property type="protein sequence ID" value="MCV7388608.1"/>
    <property type="molecule type" value="Genomic_DNA"/>
</dbReference>
<accession>A0AAW5T230</accession>
<dbReference type="RefSeq" id="WP_051577188.1">
    <property type="nucleotide sequence ID" value="NZ_JACKVC010000012.1"/>
</dbReference>
<protein>
    <recommendedName>
        <fullName evidence="4">Transglycosylase</fullName>
    </recommendedName>
</protein>
<evidence type="ECO:0000313" key="2">
    <source>
        <dbReference type="EMBL" id="MCV7388608.1"/>
    </source>
</evidence>
<dbReference type="AlphaFoldDB" id="A0AAW5T230"/>